<dbReference type="RefSeq" id="WP_160224306.1">
    <property type="nucleotide sequence ID" value="NZ_CP029149.1"/>
</dbReference>
<gene>
    <name evidence="1" type="ORF">DBX24_06115</name>
</gene>
<name>A0A6P1QWH7_9FLAO</name>
<accession>A0A6P1QWH7</accession>
<evidence type="ECO:0000313" key="2">
    <source>
        <dbReference type="Proteomes" id="UP000464318"/>
    </source>
</evidence>
<dbReference type="AlphaFoldDB" id="A0A6P1QWH7"/>
<dbReference type="EMBL" id="CP029149">
    <property type="protein sequence ID" value="QHN65487.1"/>
    <property type="molecule type" value="Genomic_DNA"/>
</dbReference>
<protein>
    <submittedName>
        <fullName evidence="1">Uncharacterized protein</fullName>
    </submittedName>
</protein>
<dbReference type="KEGG" id="bcad:DBX24_06115"/>
<organism evidence="1 2">
    <name type="scientific">Bergeyella cardium</name>
    <dbReference type="NCBI Taxonomy" id="1585976"/>
    <lineage>
        <taxon>Bacteria</taxon>
        <taxon>Pseudomonadati</taxon>
        <taxon>Bacteroidota</taxon>
        <taxon>Flavobacteriia</taxon>
        <taxon>Flavobacteriales</taxon>
        <taxon>Weeksellaceae</taxon>
        <taxon>Bergeyella</taxon>
    </lineage>
</organism>
<reference evidence="1 2" key="1">
    <citation type="submission" date="2018-04" db="EMBL/GenBank/DDBJ databases">
        <title>Characteristic and Complete Genome Sequencing of A Novel Member of Infective Endocarditis Causative Bacteria: Bergeyella cardium QL-PH.</title>
        <authorList>
            <person name="Pan H."/>
            <person name="Sun E."/>
            <person name="Zhang Y."/>
        </authorList>
    </citation>
    <scope>NUCLEOTIDE SEQUENCE [LARGE SCALE GENOMIC DNA]</scope>
    <source>
        <strain evidence="1 2">HPQL</strain>
    </source>
</reference>
<dbReference type="Proteomes" id="UP000464318">
    <property type="component" value="Chromosome"/>
</dbReference>
<sequence>MKNIIIICALLLSGISIAQTKTYKGAWFEIKYPASFKAKGSIKSATSGSGFDSAVFDSPDGKVQFYIFSPQWSGTAHDIEIKSSEKLVSSETKESGDKELLWWTISAKNNSYTRSYQETKEHSTNWIFGIKYKDDASLKKYKKQYLNFKKSLVQFAD</sequence>
<proteinExistence type="predicted"/>
<dbReference type="OrthoDB" id="1259997at2"/>
<keyword evidence="2" id="KW-1185">Reference proteome</keyword>
<evidence type="ECO:0000313" key="1">
    <source>
        <dbReference type="EMBL" id="QHN65487.1"/>
    </source>
</evidence>